<evidence type="ECO:0000313" key="2">
    <source>
        <dbReference type="EMBL" id="RSR41541.1"/>
    </source>
</evidence>
<dbReference type="EMBL" id="RFDI01001497">
    <property type="protein sequence ID" value="RSR41541.1"/>
    <property type="molecule type" value="Genomic_DNA"/>
</dbReference>
<proteinExistence type="predicted"/>
<protein>
    <submittedName>
        <fullName evidence="2">BON domain-containing protein</fullName>
    </submittedName>
</protein>
<feature type="non-terminal residue" evidence="2">
    <location>
        <position position="1"/>
    </location>
</feature>
<evidence type="ECO:0000313" key="3">
    <source>
        <dbReference type="Proteomes" id="UP000280073"/>
    </source>
</evidence>
<dbReference type="AlphaFoldDB" id="A0A429MJV3"/>
<dbReference type="Pfam" id="PF04972">
    <property type="entry name" value="BON"/>
    <property type="match status" value="2"/>
</dbReference>
<dbReference type="InterPro" id="IPR007055">
    <property type="entry name" value="BON_dom"/>
</dbReference>
<accession>A0A429MJV3</accession>
<gene>
    <name evidence="2" type="ORF">EA686_21550</name>
</gene>
<comment type="caution">
    <text evidence="2">The sequence shown here is derived from an EMBL/GenBank/DDBJ whole genome shotgun (WGS) entry which is preliminary data.</text>
</comment>
<feature type="domain" description="BON" evidence="1">
    <location>
        <begin position="1"/>
        <end position="42"/>
    </location>
</feature>
<dbReference type="Gene3D" id="3.40.1520.20">
    <property type="match status" value="1"/>
</dbReference>
<reference evidence="2 3" key="1">
    <citation type="submission" date="2018-10" db="EMBL/GenBank/DDBJ databases">
        <title>GWAS and RNA-Seq identify cryptic mechanisms of antimicrobial resistance in Acinetobacter baumannii.</title>
        <authorList>
            <person name="Sahl J.W."/>
        </authorList>
    </citation>
    <scope>NUCLEOTIDE SEQUENCE [LARGE SCALE GENOMIC DNA]</scope>
    <source>
        <strain evidence="2 3">TG28175</strain>
    </source>
</reference>
<dbReference type="Proteomes" id="UP000280073">
    <property type="component" value="Unassembled WGS sequence"/>
</dbReference>
<evidence type="ECO:0000259" key="1">
    <source>
        <dbReference type="PROSITE" id="PS50914"/>
    </source>
</evidence>
<sequence>SFHSTVLLTGQVPDPYLKQLAEDNVKAMSDVKAVHNYITVGNKVSYNTIMQDAGVTANTRALLMKAPVVSDSKVLVHTEDGVLYVMGRLNTAEINDLNNVLQNVGNVTKIVTLIDNIDLAPAPAASTASATTTPVINNVLAQPTVQTPVAIDPDQTDPASSAQ</sequence>
<dbReference type="PROSITE" id="PS50914">
    <property type="entry name" value="BON"/>
    <property type="match status" value="1"/>
</dbReference>
<name>A0A429MJV3_ACIBA</name>
<organism evidence="2 3">
    <name type="scientific">Acinetobacter baumannii</name>
    <dbReference type="NCBI Taxonomy" id="470"/>
    <lineage>
        <taxon>Bacteria</taxon>
        <taxon>Pseudomonadati</taxon>
        <taxon>Pseudomonadota</taxon>
        <taxon>Gammaproteobacteria</taxon>
        <taxon>Moraxellales</taxon>
        <taxon>Moraxellaceae</taxon>
        <taxon>Acinetobacter</taxon>
        <taxon>Acinetobacter calcoaceticus/baumannii complex</taxon>
    </lineage>
</organism>